<keyword evidence="4 10" id="KW-0349">Heme</keyword>
<dbReference type="Proteomes" id="UP000190064">
    <property type="component" value="Unassembled WGS sequence"/>
</dbReference>
<dbReference type="PANTHER" id="PTHR13932:SF5">
    <property type="entry name" value="RADICAL S-ADENOSYL METHIONINE DOMAIN-CONTAINING PROTEIN 1, MITOCHONDRIAL"/>
    <property type="match status" value="1"/>
</dbReference>
<accession>A0A1T1HBW9</accession>
<evidence type="ECO:0000256" key="1">
    <source>
        <dbReference type="ARBA" id="ARBA00001966"/>
    </source>
</evidence>
<dbReference type="PANTHER" id="PTHR13932">
    <property type="entry name" value="COPROPORPHYRINIGEN III OXIDASE"/>
    <property type="match status" value="1"/>
</dbReference>
<name>A0A1T1HBW9_OCELI</name>
<proteinExistence type="inferred from homology"/>
<dbReference type="InterPro" id="IPR034505">
    <property type="entry name" value="Coproporphyrinogen-III_oxidase"/>
</dbReference>
<dbReference type="SFLD" id="SFLDS00029">
    <property type="entry name" value="Radical_SAM"/>
    <property type="match status" value="2"/>
</dbReference>
<evidence type="ECO:0000256" key="2">
    <source>
        <dbReference type="ARBA" id="ARBA00006100"/>
    </source>
</evidence>
<dbReference type="GO" id="GO:0051539">
    <property type="term" value="F:4 iron, 4 sulfur cluster binding"/>
    <property type="evidence" value="ECO:0007669"/>
    <property type="project" value="UniProtKB-UniRule"/>
</dbReference>
<comment type="subcellular location">
    <subcellularLocation>
        <location evidence="10">Cytoplasm</location>
    </subcellularLocation>
</comment>
<keyword evidence="6 10" id="KW-0479">Metal-binding</keyword>
<keyword evidence="13" id="KW-1185">Reference proteome</keyword>
<dbReference type="InterPro" id="IPR013785">
    <property type="entry name" value="Aldolase_TIM"/>
</dbReference>
<keyword evidence="9 10" id="KW-0143">Chaperone</keyword>
<dbReference type="STRING" id="966.BTA35_0210000"/>
<dbReference type="AlphaFoldDB" id="A0A1T1HBW9"/>
<keyword evidence="10" id="KW-0963">Cytoplasm</keyword>
<evidence type="ECO:0000313" key="13">
    <source>
        <dbReference type="Proteomes" id="UP000190064"/>
    </source>
</evidence>
<evidence type="ECO:0000256" key="6">
    <source>
        <dbReference type="ARBA" id="ARBA00022723"/>
    </source>
</evidence>
<dbReference type="SUPFAM" id="SSF102114">
    <property type="entry name" value="Radical SAM enzymes"/>
    <property type="match status" value="1"/>
</dbReference>
<evidence type="ECO:0000256" key="5">
    <source>
        <dbReference type="ARBA" id="ARBA00022691"/>
    </source>
</evidence>
<dbReference type="CDD" id="cd01335">
    <property type="entry name" value="Radical_SAM"/>
    <property type="match status" value="1"/>
</dbReference>
<keyword evidence="8 10" id="KW-0411">Iron-sulfur</keyword>
<dbReference type="GO" id="GO:0046872">
    <property type="term" value="F:metal ion binding"/>
    <property type="evidence" value="ECO:0007669"/>
    <property type="project" value="UniProtKB-UniRule"/>
</dbReference>
<dbReference type="InterPro" id="IPR058240">
    <property type="entry name" value="rSAM_sf"/>
</dbReference>
<dbReference type="InterPro" id="IPR007197">
    <property type="entry name" value="rSAM"/>
</dbReference>
<dbReference type="SMART" id="SM00729">
    <property type="entry name" value="Elp3"/>
    <property type="match status" value="1"/>
</dbReference>
<evidence type="ECO:0000313" key="12">
    <source>
        <dbReference type="EMBL" id="OOV87296.1"/>
    </source>
</evidence>
<comment type="cofactor">
    <cofactor evidence="1">
        <name>[4Fe-4S] cluster</name>
        <dbReference type="ChEBI" id="CHEBI:49883"/>
    </cofactor>
</comment>
<dbReference type="NCBIfam" id="TIGR00539">
    <property type="entry name" value="hemN_rel"/>
    <property type="match status" value="1"/>
</dbReference>
<dbReference type="InterPro" id="IPR010723">
    <property type="entry name" value="HemN_C"/>
</dbReference>
<gene>
    <name evidence="12" type="ORF">BTA35_0210000</name>
</gene>
<comment type="caution">
    <text evidence="12">The sequence shown here is derived from an EMBL/GenBank/DDBJ whole genome shotgun (WGS) entry which is preliminary data.</text>
</comment>
<dbReference type="PROSITE" id="PS51918">
    <property type="entry name" value="RADICAL_SAM"/>
    <property type="match status" value="1"/>
</dbReference>
<reference evidence="12" key="1">
    <citation type="submission" date="2017-02" db="EMBL/GenBank/DDBJ databases">
        <title>Draft Genome Sequence of the Salt Water Bacterium Oceanospirillum linum ATCC 11336.</title>
        <authorList>
            <person name="Trachtenberg A.M."/>
            <person name="Carney J.G."/>
            <person name="Linnane J.D."/>
            <person name="Rheaume B.A."/>
            <person name="Pitts N.L."/>
            <person name="Mykles D.L."/>
            <person name="Maclea K.S."/>
        </authorList>
    </citation>
    <scope>NUCLEOTIDE SEQUENCE [LARGE SCALE GENOMIC DNA]</scope>
    <source>
        <strain evidence="12">ATCC 11336</strain>
    </source>
</reference>
<protein>
    <recommendedName>
        <fullName evidence="3 10">Heme chaperone HemW</fullName>
    </recommendedName>
</protein>
<keyword evidence="7 10" id="KW-0408">Iron</keyword>
<dbReference type="GO" id="GO:0004109">
    <property type="term" value="F:coproporphyrinogen oxidase activity"/>
    <property type="evidence" value="ECO:0007669"/>
    <property type="project" value="InterPro"/>
</dbReference>
<evidence type="ECO:0000256" key="10">
    <source>
        <dbReference type="RuleBase" id="RU364116"/>
    </source>
</evidence>
<feature type="domain" description="Radical SAM core" evidence="11">
    <location>
        <begin position="1"/>
        <end position="247"/>
    </location>
</feature>
<dbReference type="InterPro" id="IPR006638">
    <property type="entry name" value="Elp3/MiaA/NifB-like_rSAM"/>
</dbReference>
<evidence type="ECO:0000256" key="8">
    <source>
        <dbReference type="ARBA" id="ARBA00023014"/>
    </source>
</evidence>
<sequence>MILPPLSLYIHIPWCVQKCPYCDFNSHGVDRLKGATDTPHEAGLPEQDYIKALMQDLDADLAGVQDRKLTSIFFGGGTPSLFSPEAIEQILQGVEQRIPFTDDIEITLEANPGTVEQARFEGYRNAGVNRLSIGIQSFDPAQLKRLGRIHGRDDAIRAAESARNAGFSRFNLDLMHGLPNQTEAEALADMQQAIDLQPDHLSWYQLTLEPNTAFYQAPPPLPDDDTLWEIQQAGQQLIATAGYHQYEVSAYAKTGSEARHNLNYWQFGDYLAIGAGAHGKISWPTAGGGLEIVRTSKQRHPKQYLNAVDYISQRTALEPAELPVEFLMNALRLKEGVDESLYPQRTGQPLSSLSPELKKLQEMGLMELGTGRLKTTDEGFIYLNAVLETFLSSE</sequence>
<evidence type="ECO:0000259" key="11">
    <source>
        <dbReference type="PROSITE" id="PS51918"/>
    </source>
</evidence>
<dbReference type="SFLD" id="SFLDF00562">
    <property type="entry name" value="HemN-like__clustered_with_heat"/>
    <property type="match status" value="1"/>
</dbReference>
<dbReference type="Pfam" id="PF06969">
    <property type="entry name" value="HemN_C"/>
    <property type="match status" value="1"/>
</dbReference>
<dbReference type="GO" id="GO:0006779">
    <property type="term" value="P:porphyrin-containing compound biosynthetic process"/>
    <property type="evidence" value="ECO:0007669"/>
    <property type="project" value="InterPro"/>
</dbReference>
<keyword evidence="5 10" id="KW-0949">S-adenosyl-L-methionine</keyword>
<dbReference type="InterPro" id="IPR004559">
    <property type="entry name" value="HemW-like"/>
</dbReference>
<dbReference type="SFLD" id="SFLDG01065">
    <property type="entry name" value="anaerobic_coproporphyrinogen-I"/>
    <property type="match status" value="2"/>
</dbReference>
<dbReference type="EMBL" id="MTSD02000003">
    <property type="protein sequence ID" value="OOV87296.1"/>
    <property type="molecule type" value="Genomic_DNA"/>
</dbReference>
<dbReference type="GO" id="GO:0005737">
    <property type="term" value="C:cytoplasm"/>
    <property type="evidence" value="ECO:0007669"/>
    <property type="project" value="UniProtKB-SubCell"/>
</dbReference>
<dbReference type="RefSeq" id="WP_078319657.1">
    <property type="nucleotide sequence ID" value="NZ_FXTS01000003.1"/>
</dbReference>
<evidence type="ECO:0000256" key="7">
    <source>
        <dbReference type="ARBA" id="ARBA00023004"/>
    </source>
</evidence>
<dbReference type="Pfam" id="PF04055">
    <property type="entry name" value="Radical_SAM"/>
    <property type="match status" value="1"/>
</dbReference>
<evidence type="ECO:0000256" key="4">
    <source>
        <dbReference type="ARBA" id="ARBA00022617"/>
    </source>
</evidence>
<keyword evidence="10" id="KW-0004">4Fe-4S</keyword>
<comment type="function">
    <text evidence="10">Probably acts as a heme chaperone, transferring heme to an unknown acceptor. Binds one molecule of heme per monomer, possibly covalently. Binds 1 [4Fe-4S] cluster. The cluster is coordinated with 3 cysteines and an exchangeable S-adenosyl-L-methionine.</text>
</comment>
<evidence type="ECO:0000256" key="9">
    <source>
        <dbReference type="ARBA" id="ARBA00023186"/>
    </source>
</evidence>
<dbReference type="SFLD" id="SFLDF00288">
    <property type="entry name" value="HemN-like__clustered_with_nucl"/>
    <property type="match status" value="1"/>
</dbReference>
<organism evidence="12 13">
    <name type="scientific">Oceanospirillum linum</name>
    <dbReference type="NCBI Taxonomy" id="966"/>
    <lineage>
        <taxon>Bacteria</taxon>
        <taxon>Pseudomonadati</taxon>
        <taxon>Pseudomonadota</taxon>
        <taxon>Gammaproteobacteria</taxon>
        <taxon>Oceanospirillales</taxon>
        <taxon>Oceanospirillaceae</taxon>
        <taxon>Oceanospirillum</taxon>
    </lineage>
</organism>
<evidence type="ECO:0000256" key="3">
    <source>
        <dbReference type="ARBA" id="ARBA00017228"/>
    </source>
</evidence>
<comment type="similarity">
    <text evidence="2">Belongs to the anaerobic coproporphyrinogen-III oxidase family. HemW subfamily.</text>
</comment>
<dbReference type="Gene3D" id="3.20.20.70">
    <property type="entry name" value="Aldolase class I"/>
    <property type="match status" value="1"/>
</dbReference>